<protein>
    <submittedName>
        <fullName evidence="1">Uncharacterized protein</fullName>
    </submittedName>
</protein>
<sequence>MKTYTRTGFAIDFRRGEEVSVILLKDSVWDPFFNNYPHVDSIEIEYKESIPTFLELYTAVDDESNEDHMSNRSFDLKFEGDRYILQQEYSNLLSAISKFQIDNINNIPNPQNFDRLRVLVRKDTISCTYIPRPFLKYASFQALDQLKEELENSYKPLVYVPKGDSVLIVQAIVNRDRTLGDIGLIVGEHSSFYEFVLRALRKTGATWQPMNNNGRPLRSVVDIYIRLYGTNSFSISLTGRGRKLQIKDNDKSSRLFF</sequence>
<dbReference type="EMBL" id="VTAV01000045">
    <property type="protein sequence ID" value="TYR30774.1"/>
    <property type="molecule type" value="Genomic_DNA"/>
</dbReference>
<dbReference type="RefSeq" id="WP_148921374.1">
    <property type="nucleotide sequence ID" value="NZ_VTAV01000045.1"/>
</dbReference>
<reference evidence="1 2" key="1">
    <citation type="submission" date="2019-08" db="EMBL/GenBank/DDBJ databases">
        <title>Phlebobacter frassis gen. nov. sp. nov., a new member of family Sphingobacteriaceae isolated from sand fly rearing media.</title>
        <authorList>
            <person name="Kakumanu M.L."/>
            <person name="Marayati B.F."/>
            <person name="Wada-Katsumata A."/>
            <person name="Wasserberg G."/>
            <person name="Schal C."/>
            <person name="Apperson C.S."/>
            <person name="Ponnusamy L."/>
        </authorList>
    </citation>
    <scope>NUCLEOTIDE SEQUENCE [LARGE SCALE GENOMIC DNA]</scope>
    <source>
        <strain evidence="1 2">SSI9</strain>
    </source>
</reference>
<gene>
    <name evidence="1" type="ORF">FXV77_21880</name>
</gene>
<evidence type="ECO:0000313" key="1">
    <source>
        <dbReference type="EMBL" id="TYR30774.1"/>
    </source>
</evidence>
<name>A0A5D4GRJ7_9SPHI</name>
<organism evidence="1 2">
    <name type="scientific">Sphingobacterium phlebotomi</name>
    <dbReference type="NCBI Taxonomy" id="2605433"/>
    <lineage>
        <taxon>Bacteria</taxon>
        <taxon>Pseudomonadati</taxon>
        <taxon>Bacteroidota</taxon>
        <taxon>Sphingobacteriia</taxon>
        <taxon>Sphingobacteriales</taxon>
        <taxon>Sphingobacteriaceae</taxon>
        <taxon>Sphingobacterium</taxon>
    </lineage>
</organism>
<proteinExistence type="predicted"/>
<dbReference type="Proteomes" id="UP000322362">
    <property type="component" value="Unassembled WGS sequence"/>
</dbReference>
<comment type="caution">
    <text evidence="1">The sequence shown here is derived from an EMBL/GenBank/DDBJ whole genome shotgun (WGS) entry which is preliminary data.</text>
</comment>
<evidence type="ECO:0000313" key="2">
    <source>
        <dbReference type="Proteomes" id="UP000322362"/>
    </source>
</evidence>
<dbReference type="AlphaFoldDB" id="A0A5D4GRJ7"/>
<keyword evidence="2" id="KW-1185">Reference proteome</keyword>
<accession>A0A5D4GRJ7</accession>